<evidence type="ECO:0000313" key="6">
    <source>
        <dbReference type="Proteomes" id="UP000005095"/>
    </source>
</evidence>
<protein>
    <submittedName>
        <fullName evidence="5">Hydrogenase maturation protease</fullName>
    </submittedName>
</protein>
<gene>
    <name evidence="5" type="ORF">Metli_0961</name>
</gene>
<dbReference type="SUPFAM" id="SSF53163">
    <property type="entry name" value="HybD-like"/>
    <property type="match status" value="1"/>
</dbReference>
<dbReference type="HOGENOM" id="CLU_099037_4_1_2"/>
<evidence type="ECO:0000256" key="4">
    <source>
        <dbReference type="ARBA" id="ARBA00022801"/>
    </source>
</evidence>
<dbReference type="EMBL" id="CM001555">
    <property type="protein sequence ID" value="EJG06919.1"/>
    <property type="molecule type" value="Genomic_DNA"/>
</dbReference>
<keyword evidence="6" id="KW-1185">Reference proteome</keyword>
<keyword evidence="4" id="KW-0378">Hydrolase</keyword>
<dbReference type="NCBIfam" id="TIGR00072">
    <property type="entry name" value="hydrog_prot"/>
    <property type="match status" value="1"/>
</dbReference>
<evidence type="ECO:0000313" key="5">
    <source>
        <dbReference type="EMBL" id="EJG06919.1"/>
    </source>
</evidence>
<reference evidence="5 6" key="1">
    <citation type="submission" date="2011-08" db="EMBL/GenBank/DDBJ databases">
        <title>The complete genome of Methanofollis liminatans DSM 4140.</title>
        <authorList>
            <consortium name="US DOE Joint Genome Institute (JGI-PGF)"/>
            <person name="Lucas S."/>
            <person name="Han J."/>
            <person name="Lapidus A."/>
            <person name="Bruce D."/>
            <person name="Goodwin L."/>
            <person name="Pitluck S."/>
            <person name="Peters L."/>
            <person name="Kyrpides N."/>
            <person name="Mavromatis K."/>
            <person name="Ivanova N."/>
            <person name="Mikhailova N."/>
            <person name="Lu M."/>
            <person name="Detter J.C."/>
            <person name="Tapia R."/>
            <person name="Han C."/>
            <person name="Land M."/>
            <person name="Hauser L."/>
            <person name="Markowitz V."/>
            <person name="Cheng J.-F."/>
            <person name="Hugenholtz P."/>
            <person name="Woyke T."/>
            <person name="Wu D."/>
            <person name="Spring S."/>
            <person name="Schuler E."/>
            <person name="Brambilla E."/>
            <person name="Klenk H.-P."/>
            <person name="Eisen J.A."/>
        </authorList>
    </citation>
    <scope>NUCLEOTIDE SEQUENCE [LARGE SCALE GENOMIC DNA]</scope>
    <source>
        <strain evidence="5 6">DSM 4140</strain>
    </source>
</reference>
<dbReference type="PANTHER" id="PTHR30302">
    <property type="entry name" value="HYDROGENASE 1 MATURATION PROTEASE"/>
    <property type="match status" value="1"/>
</dbReference>
<dbReference type="InterPro" id="IPR004420">
    <property type="entry name" value="Pept_A31_hyd_mat_HycI"/>
</dbReference>
<name>J0S8K4_9EURY</name>
<dbReference type="InterPro" id="IPR023430">
    <property type="entry name" value="Pept_HybD-like_dom_sf"/>
</dbReference>
<dbReference type="STRING" id="28892.Metli_0961"/>
<dbReference type="Gene3D" id="3.40.50.1450">
    <property type="entry name" value="HybD-like"/>
    <property type="match status" value="1"/>
</dbReference>
<organism evidence="5 6">
    <name type="scientific">Methanofollis liminatans DSM 4140</name>
    <dbReference type="NCBI Taxonomy" id="28892"/>
    <lineage>
        <taxon>Archaea</taxon>
        <taxon>Methanobacteriati</taxon>
        <taxon>Methanobacteriota</taxon>
        <taxon>Stenosarchaea group</taxon>
        <taxon>Methanomicrobia</taxon>
        <taxon>Methanomicrobiales</taxon>
        <taxon>Methanomicrobiaceae</taxon>
        <taxon>Methanofollis</taxon>
    </lineage>
</organism>
<dbReference type="RefSeq" id="WP_004038437.1">
    <property type="nucleotide sequence ID" value="NZ_CM001555.1"/>
</dbReference>
<keyword evidence="3" id="KW-0064">Aspartyl protease</keyword>
<dbReference type="GO" id="GO:0016485">
    <property type="term" value="P:protein processing"/>
    <property type="evidence" value="ECO:0007669"/>
    <property type="project" value="TreeGrafter"/>
</dbReference>
<comment type="similarity">
    <text evidence="1">Belongs to the peptidase A31 family.</text>
</comment>
<dbReference type="AlphaFoldDB" id="J0S8K4"/>
<dbReference type="OrthoDB" id="44145at2157"/>
<dbReference type="InterPro" id="IPR000671">
    <property type="entry name" value="Peptidase_A31"/>
</dbReference>
<sequence length="147" mass="15464">MHLLFGIGNPLRGDDGAGNHVARHLSADGWMAFDCGTAPENFTAVVRRARPDLLVIVDAVDMGLPAGAVRIVPPDRIEDCGIGTHTLPLTALISFIGDDAGAVIVVGIQPATLDSKEELSPAVREGANALAALIRQGRVWEIPVLEE</sequence>
<dbReference type="CDD" id="cd06067">
    <property type="entry name" value="H2MP_MemB-H2evol"/>
    <property type="match status" value="1"/>
</dbReference>
<dbReference type="Proteomes" id="UP000005095">
    <property type="component" value="Chromosome"/>
</dbReference>
<dbReference type="GO" id="GO:0008047">
    <property type="term" value="F:enzyme activator activity"/>
    <property type="evidence" value="ECO:0007669"/>
    <property type="project" value="InterPro"/>
</dbReference>
<evidence type="ECO:0000256" key="1">
    <source>
        <dbReference type="ARBA" id="ARBA00006814"/>
    </source>
</evidence>
<dbReference type="GO" id="GO:0004190">
    <property type="term" value="F:aspartic-type endopeptidase activity"/>
    <property type="evidence" value="ECO:0007669"/>
    <property type="project" value="UniProtKB-KW"/>
</dbReference>
<dbReference type="PANTHER" id="PTHR30302:SF1">
    <property type="entry name" value="HYDROGENASE 2 MATURATION PROTEASE"/>
    <property type="match status" value="1"/>
</dbReference>
<evidence type="ECO:0000256" key="3">
    <source>
        <dbReference type="ARBA" id="ARBA00022750"/>
    </source>
</evidence>
<keyword evidence="2 5" id="KW-0645">Protease</keyword>
<evidence type="ECO:0000256" key="2">
    <source>
        <dbReference type="ARBA" id="ARBA00022670"/>
    </source>
</evidence>
<accession>J0S8K4</accession>
<proteinExistence type="inferred from homology"/>
<dbReference type="PRINTS" id="PR00446">
    <property type="entry name" value="HYDRGNUPTAKE"/>
</dbReference>
<dbReference type="Pfam" id="PF01750">
    <property type="entry name" value="HycI"/>
    <property type="match status" value="1"/>
</dbReference>